<dbReference type="GO" id="GO:0005886">
    <property type="term" value="C:plasma membrane"/>
    <property type="evidence" value="ECO:0007669"/>
    <property type="project" value="UniProtKB-SubCell"/>
</dbReference>
<evidence type="ECO:0000313" key="14">
    <source>
        <dbReference type="Proteomes" id="UP000591735"/>
    </source>
</evidence>
<keyword evidence="5 11" id="KW-0812">Transmembrane</keyword>
<comment type="function">
    <text evidence="11">Peptidoglycan polymerase that catalyzes glycan chain elongation from lipid-linked precursors.</text>
</comment>
<dbReference type="EMBL" id="JACHFE010000006">
    <property type="protein sequence ID" value="MBB5321941.1"/>
    <property type="molecule type" value="Genomic_DNA"/>
</dbReference>
<feature type="domain" description="Glycosyl transferase family 51" evidence="12">
    <location>
        <begin position="64"/>
        <end position="230"/>
    </location>
</feature>
<comment type="caution">
    <text evidence="13">The sequence shown here is derived from an EMBL/GenBank/DDBJ whole genome shotgun (WGS) entry which is preliminary data.</text>
</comment>
<dbReference type="NCBIfam" id="TIGR02070">
    <property type="entry name" value="mono_pep_trsgly"/>
    <property type="match status" value="1"/>
</dbReference>
<keyword evidence="7 11" id="KW-0573">Peptidoglycan synthesis</keyword>
<evidence type="ECO:0000256" key="2">
    <source>
        <dbReference type="ARBA" id="ARBA00022519"/>
    </source>
</evidence>
<dbReference type="RefSeq" id="WP_183704527.1">
    <property type="nucleotide sequence ID" value="NZ_JACHFE010000006.1"/>
</dbReference>
<evidence type="ECO:0000256" key="9">
    <source>
        <dbReference type="ARBA" id="ARBA00023136"/>
    </source>
</evidence>
<sequence length="249" mass="27634">MSIRWQNGRKSRSRFDQAWRLLRWLGWGLAGAVSLMLLVILLFCFVNPPTSAFMLGYQLSDSERALSHQWVPLSEISPAMPLAVVASEDQRFPHHAGVDFKAIGQALSEYRAGEGLRGASTITQQTAKNLFLWNGRSFVRKAIEAVLALGLDTLWPKERVLEVYLNIAEFGPGIYGVEAASQAYFGHSAQALSGYQSALLAAVLPNPKVLNARAPTPYVRERVAWILTQMAQLGGQYLNDVYATQQEPR</sequence>
<accession>A0A840UGT8</accession>
<evidence type="ECO:0000256" key="3">
    <source>
        <dbReference type="ARBA" id="ARBA00022676"/>
    </source>
</evidence>
<dbReference type="GO" id="GO:0016763">
    <property type="term" value="F:pentosyltransferase activity"/>
    <property type="evidence" value="ECO:0007669"/>
    <property type="project" value="InterPro"/>
</dbReference>
<dbReference type="EC" id="2.4.99.28" evidence="11"/>
<keyword evidence="9 11" id="KW-0472">Membrane</keyword>
<keyword evidence="10 11" id="KW-0961">Cell wall biogenesis/degradation</keyword>
<dbReference type="InterPro" id="IPR036950">
    <property type="entry name" value="PBP_transglycosylase"/>
</dbReference>
<keyword evidence="14" id="KW-1185">Reference proteome</keyword>
<comment type="catalytic activity">
    <reaction evidence="11">
        <text>[GlcNAc-(1-&gt;4)-Mur2Ac(oyl-L-Ala-gamma-D-Glu-L-Lys-D-Ala-D-Ala)](n)-di-trans,octa-cis-undecaprenyl diphosphate + beta-D-GlcNAc-(1-&gt;4)-Mur2Ac(oyl-L-Ala-gamma-D-Glu-L-Lys-D-Ala-D-Ala)-di-trans,octa-cis-undecaprenyl diphosphate = [GlcNAc-(1-&gt;4)-Mur2Ac(oyl-L-Ala-gamma-D-Glu-L-Lys-D-Ala-D-Ala)](n+1)-di-trans,octa-cis-undecaprenyl diphosphate + di-trans,octa-cis-undecaprenyl diphosphate + H(+)</text>
        <dbReference type="Rhea" id="RHEA:23708"/>
        <dbReference type="Rhea" id="RHEA-COMP:9602"/>
        <dbReference type="Rhea" id="RHEA-COMP:9603"/>
        <dbReference type="ChEBI" id="CHEBI:15378"/>
        <dbReference type="ChEBI" id="CHEBI:58405"/>
        <dbReference type="ChEBI" id="CHEBI:60033"/>
        <dbReference type="ChEBI" id="CHEBI:78435"/>
        <dbReference type="EC" id="2.4.99.28"/>
    </reaction>
</comment>
<reference evidence="13 14" key="1">
    <citation type="submission" date="2020-08" db="EMBL/GenBank/DDBJ databases">
        <title>Genomic Encyclopedia of Type Strains, Phase IV (KMG-IV): sequencing the most valuable type-strain genomes for metagenomic binning, comparative biology and taxonomic classification.</title>
        <authorList>
            <person name="Goeker M."/>
        </authorList>
    </citation>
    <scope>NUCLEOTIDE SEQUENCE [LARGE SCALE GENOMIC DNA]</scope>
    <source>
        <strain evidence="13 14">DSM 22359</strain>
    </source>
</reference>
<evidence type="ECO:0000256" key="6">
    <source>
        <dbReference type="ARBA" id="ARBA00022960"/>
    </source>
</evidence>
<dbReference type="Gene3D" id="1.10.3810.10">
    <property type="entry name" value="Biosynthetic peptidoglycan transglycosylase-like"/>
    <property type="match status" value="1"/>
</dbReference>
<feature type="transmembrane region" description="Helical" evidence="11">
    <location>
        <begin position="21"/>
        <end position="43"/>
    </location>
</feature>
<dbReference type="GO" id="GO:0009252">
    <property type="term" value="P:peptidoglycan biosynthetic process"/>
    <property type="evidence" value="ECO:0007669"/>
    <property type="project" value="UniProtKB-UniRule"/>
</dbReference>
<keyword evidence="6 11" id="KW-0133">Cell shape</keyword>
<dbReference type="GO" id="GO:0009274">
    <property type="term" value="C:peptidoglycan-based cell wall"/>
    <property type="evidence" value="ECO:0007669"/>
    <property type="project" value="InterPro"/>
</dbReference>
<evidence type="ECO:0000256" key="4">
    <source>
        <dbReference type="ARBA" id="ARBA00022679"/>
    </source>
</evidence>
<dbReference type="Pfam" id="PF00912">
    <property type="entry name" value="Transgly"/>
    <property type="match status" value="1"/>
</dbReference>
<keyword evidence="3 11" id="KW-0328">Glycosyltransferase</keyword>
<evidence type="ECO:0000256" key="10">
    <source>
        <dbReference type="ARBA" id="ARBA00023316"/>
    </source>
</evidence>
<comment type="pathway">
    <text evidence="11">Cell wall biogenesis; peptidoglycan biosynthesis.</text>
</comment>
<dbReference type="AlphaFoldDB" id="A0A840UGT8"/>
<dbReference type="InterPro" id="IPR011812">
    <property type="entry name" value="Pep_trsgly"/>
</dbReference>
<dbReference type="GO" id="GO:0071555">
    <property type="term" value="P:cell wall organization"/>
    <property type="evidence" value="ECO:0007669"/>
    <property type="project" value="UniProtKB-KW"/>
</dbReference>
<keyword evidence="4 11" id="KW-0808">Transferase</keyword>
<proteinExistence type="inferred from homology"/>
<name>A0A840UGT8_9GAMM</name>
<keyword evidence="8 11" id="KW-1133">Transmembrane helix</keyword>
<evidence type="ECO:0000256" key="8">
    <source>
        <dbReference type="ARBA" id="ARBA00022989"/>
    </source>
</evidence>
<dbReference type="SUPFAM" id="SSF53955">
    <property type="entry name" value="Lysozyme-like"/>
    <property type="match status" value="1"/>
</dbReference>
<gene>
    <name evidence="11" type="primary">mtgA</name>
    <name evidence="13" type="ORF">HNR38_002436</name>
</gene>
<dbReference type="HAMAP" id="MF_00766">
    <property type="entry name" value="PGT_MtgA"/>
    <property type="match status" value="1"/>
</dbReference>
<comment type="similarity">
    <text evidence="11">Belongs to the glycosyltransferase 51 family.</text>
</comment>
<dbReference type="InterPro" id="IPR023346">
    <property type="entry name" value="Lysozyme-like_dom_sf"/>
</dbReference>
<keyword evidence="2 11" id="KW-0997">Cell inner membrane</keyword>
<dbReference type="InterPro" id="IPR001264">
    <property type="entry name" value="Glyco_trans_51"/>
</dbReference>
<dbReference type="GO" id="GO:0008360">
    <property type="term" value="P:regulation of cell shape"/>
    <property type="evidence" value="ECO:0007669"/>
    <property type="project" value="UniProtKB-KW"/>
</dbReference>
<evidence type="ECO:0000313" key="13">
    <source>
        <dbReference type="EMBL" id="MBB5321941.1"/>
    </source>
</evidence>
<dbReference type="PANTHER" id="PTHR30400">
    <property type="entry name" value="MONOFUNCTIONAL BIOSYNTHETIC PEPTIDOGLYCAN TRANSGLYCOSYLASE"/>
    <property type="match status" value="1"/>
</dbReference>
<evidence type="ECO:0000259" key="12">
    <source>
        <dbReference type="Pfam" id="PF00912"/>
    </source>
</evidence>
<organism evidence="13 14">
    <name type="scientific">Marinobacter oulmenensis</name>
    <dbReference type="NCBI Taxonomy" id="643747"/>
    <lineage>
        <taxon>Bacteria</taxon>
        <taxon>Pseudomonadati</taxon>
        <taxon>Pseudomonadota</taxon>
        <taxon>Gammaproteobacteria</taxon>
        <taxon>Pseudomonadales</taxon>
        <taxon>Marinobacteraceae</taxon>
        <taxon>Marinobacter</taxon>
    </lineage>
</organism>
<dbReference type="Proteomes" id="UP000591735">
    <property type="component" value="Unassembled WGS sequence"/>
</dbReference>
<evidence type="ECO:0000256" key="7">
    <source>
        <dbReference type="ARBA" id="ARBA00022984"/>
    </source>
</evidence>
<dbReference type="UniPathway" id="UPA00219"/>
<keyword evidence="1 11" id="KW-1003">Cell membrane</keyword>
<dbReference type="GO" id="GO:0008955">
    <property type="term" value="F:peptidoglycan glycosyltransferase activity"/>
    <property type="evidence" value="ECO:0007669"/>
    <property type="project" value="UniProtKB-UniRule"/>
</dbReference>
<evidence type="ECO:0000256" key="1">
    <source>
        <dbReference type="ARBA" id="ARBA00022475"/>
    </source>
</evidence>
<evidence type="ECO:0000256" key="11">
    <source>
        <dbReference type="HAMAP-Rule" id="MF_00766"/>
    </source>
</evidence>
<protein>
    <recommendedName>
        <fullName evidence="11">Biosynthetic peptidoglycan transglycosylase</fullName>
        <ecNumber evidence="11">2.4.99.28</ecNumber>
    </recommendedName>
    <alternativeName>
        <fullName evidence="11">Glycan polymerase</fullName>
    </alternativeName>
    <alternativeName>
        <fullName evidence="11">Peptidoglycan glycosyltransferase MtgA</fullName>
        <shortName evidence="11">PGT</shortName>
    </alternativeName>
</protein>
<comment type="subcellular location">
    <subcellularLocation>
        <location evidence="11">Cell inner membrane</location>
        <topology evidence="11">Single-pass membrane protein</topology>
    </subcellularLocation>
</comment>
<dbReference type="PANTHER" id="PTHR30400:SF0">
    <property type="entry name" value="BIOSYNTHETIC PEPTIDOGLYCAN TRANSGLYCOSYLASE"/>
    <property type="match status" value="1"/>
</dbReference>
<evidence type="ECO:0000256" key="5">
    <source>
        <dbReference type="ARBA" id="ARBA00022692"/>
    </source>
</evidence>